<organism evidence="1 2">
    <name type="scientific">Gilvimarinus xylanilyticus</name>
    <dbReference type="NCBI Taxonomy" id="2944139"/>
    <lineage>
        <taxon>Bacteria</taxon>
        <taxon>Pseudomonadati</taxon>
        <taxon>Pseudomonadota</taxon>
        <taxon>Gammaproteobacteria</taxon>
        <taxon>Cellvibrionales</taxon>
        <taxon>Cellvibrionaceae</taxon>
        <taxon>Gilvimarinus</taxon>
    </lineage>
</organism>
<sequence length="71" mass="8114">MQQAAKTLPQDPIRVSVLQRVERDIAHLTDKIHALEQQPHANDQLLAAYRLMLQTRTEVLACLTGSDDHYH</sequence>
<reference evidence="1" key="1">
    <citation type="submission" date="2022-05" db="EMBL/GenBank/DDBJ databases">
        <authorList>
            <person name="Sun H.-N."/>
        </authorList>
    </citation>
    <scope>NUCLEOTIDE SEQUENCE</scope>
    <source>
        <strain evidence="1">HB14</strain>
    </source>
</reference>
<dbReference type="AlphaFoldDB" id="A0A9X2HW34"/>
<keyword evidence="2" id="KW-1185">Reference proteome</keyword>
<protein>
    <submittedName>
        <fullName evidence="1">Uncharacterized protein</fullName>
    </submittedName>
</protein>
<proteinExistence type="predicted"/>
<gene>
    <name evidence="1" type="ORF">M6D89_07975</name>
</gene>
<evidence type="ECO:0000313" key="2">
    <source>
        <dbReference type="Proteomes" id="UP001139319"/>
    </source>
</evidence>
<accession>A0A9X2HW34</accession>
<dbReference type="Proteomes" id="UP001139319">
    <property type="component" value="Unassembled WGS sequence"/>
</dbReference>
<dbReference type="RefSeq" id="WP_253967485.1">
    <property type="nucleotide sequence ID" value="NZ_JAMFTH010000001.1"/>
</dbReference>
<comment type="caution">
    <text evidence="1">The sequence shown here is derived from an EMBL/GenBank/DDBJ whole genome shotgun (WGS) entry which is preliminary data.</text>
</comment>
<name>A0A9X2HW34_9GAMM</name>
<evidence type="ECO:0000313" key="1">
    <source>
        <dbReference type="EMBL" id="MCP8899230.1"/>
    </source>
</evidence>
<reference evidence="1" key="2">
    <citation type="submission" date="2023-01" db="EMBL/GenBank/DDBJ databases">
        <title>Gilvimarinus xylanilyticus HB14 isolated from Caulerpa lentillifera aquaculture base in Hainan, China.</title>
        <authorList>
            <person name="Zhang Y.-J."/>
        </authorList>
    </citation>
    <scope>NUCLEOTIDE SEQUENCE</scope>
    <source>
        <strain evidence="1">HB14</strain>
    </source>
</reference>
<dbReference type="EMBL" id="JAMFTH010000001">
    <property type="protein sequence ID" value="MCP8899230.1"/>
    <property type="molecule type" value="Genomic_DNA"/>
</dbReference>